<organism evidence="3 4">
    <name type="scientific">Gordonia cholesterolivorans</name>
    <dbReference type="NCBI Taxonomy" id="559625"/>
    <lineage>
        <taxon>Bacteria</taxon>
        <taxon>Bacillati</taxon>
        <taxon>Actinomycetota</taxon>
        <taxon>Actinomycetes</taxon>
        <taxon>Mycobacteriales</taxon>
        <taxon>Gordoniaceae</taxon>
        <taxon>Gordonia</taxon>
    </lineage>
</organism>
<evidence type="ECO:0000256" key="1">
    <source>
        <dbReference type="SAM" id="Phobius"/>
    </source>
</evidence>
<proteinExistence type="predicted"/>
<keyword evidence="1" id="KW-0472">Membrane</keyword>
<evidence type="ECO:0000313" key="3">
    <source>
        <dbReference type="EMBL" id="GAA2381308.1"/>
    </source>
</evidence>
<keyword evidence="1" id="KW-0812">Transmembrane</keyword>
<accession>A0ABN3HIT3</accession>
<comment type="caution">
    <text evidence="3">The sequence shown here is derived from an EMBL/GenBank/DDBJ whole genome shotgun (WGS) entry which is preliminary data.</text>
</comment>
<dbReference type="Proteomes" id="UP001501170">
    <property type="component" value="Unassembled WGS sequence"/>
</dbReference>
<feature type="domain" description="PH" evidence="2">
    <location>
        <begin position="42"/>
        <end position="165"/>
    </location>
</feature>
<dbReference type="InterPro" id="IPR057446">
    <property type="entry name" value="PH_bac"/>
</dbReference>
<evidence type="ECO:0000313" key="4">
    <source>
        <dbReference type="Proteomes" id="UP001501170"/>
    </source>
</evidence>
<reference evidence="3 4" key="1">
    <citation type="journal article" date="2019" name="Int. J. Syst. Evol. Microbiol.">
        <title>The Global Catalogue of Microorganisms (GCM) 10K type strain sequencing project: providing services to taxonomists for standard genome sequencing and annotation.</title>
        <authorList>
            <consortium name="The Broad Institute Genomics Platform"/>
            <consortium name="The Broad Institute Genome Sequencing Center for Infectious Disease"/>
            <person name="Wu L."/>
            <person name="Ma J."/>
        </authorList>
    </citation>
    <scope>NUCLEOTIDE SEQUENCE [LARGE SCALE GENOMIC DNA]</scope>
    <source>
        <strain evidence="3 4">JCM 16227</strain>
    </source>
</reference>
<evidence type="ECO:0000259" key="2">
    <source>
        <dbReference type="Pfam" id="PF25362"/>
    </source>
</evidence>
<dbReference type="EMBL" id="BAAARB010000010">
    <property type="protein sequence ID" value="GAA2381308.1"/>
    <property type="molecule type" value="Genomic_DNA"/>
</dbReference>
<protein>
    <recommendedName>
        <fullName evidence="2">PH domain-containing protein</fullName>
    </recommendedName>
</protein>
<keyword evidence="4" id="KW-1185">Reference proteome</keyword>
<feature type="transmembrane region" description="Helical" evidence="1">
    <location>
        <begin position="6"/>
        <end position="28"/>
    </location>
</feature>
<dbReference type="Pfam" id="PF25362">
    <property type="entry name" value="bPH_11"/>
    <property type="match status" value="1"/>
</dbReference>
<keyword evidence="1" id="KW-1133">Transmembrane helix</keyword>
<name>A0ABN3HIT3_9ACTN</name>
<sequence>MAVNEVLYYVVVTVVALAVWLTLVAMVVRGWRNRGRRQAETVGELPVAPADPGELIRGPHTGLYLGSTMAPSWQNRIAVGDFGDRANAQLSAFPAGLLIERSGASQIWIPEESIVAVRTERGLAGKAMSRDGVLVIRWALPTGIQVDSGLRADDKSVYPEWVAAYEEITEKAFRELELTDEHESGTKKTKKRDK</sequence>
<gene>
    <name evidence="3" type="ORF">GCM10009855_21730</name>
</gene>